<organism evidence="2 3">
    <name type="scientific">Nocardia rhizosphaerihabitans</name>
    <dbReference type="NCBI Taxonomy" id="1691570"/>
    <lineage>
        <taxon>Bacteria</taxon>
        <taxon>Bacillati</taxon>
        <taxon>Actinomycetota</taxon>
        <taxon>Actinomycetes</taxon>
        <taxon>Mycobacteriales</taxon>
        <taxon>Nocardiaceae</taxon>
        <taxon>Nocardia</taxon>
    </lineage>
</organism>
<keyword evidence="3" id="KW-1185">Reference proteome</keyword>
<dbReference type="InterPro" id="IPR052739">
    <property type="entry name" value="FAAH2"/>
</dbReference>
<dbReference type="PANTHER" id="PTHR43372:SF4">
    <property type="entry name" value="FATTY-ACID AMIDE HYDROLASE 2"/>
    <property type="match status" value="1"/>
</dbReference>
<evidence type="ECO:0000313" key="3">
    <source>
        <dbReference type="Proteomes" id="UP000658127"/>
    </source>
</evidence>
<feature type="domain" description="Amidase" evidence="1">
    <location>
        <begin position="37"/>
        <end position="473"/>
    </location>
</feature>
<dbReference type="RefSeq" id="WP_229740366.1">
    <property type="nucleotide sequence ID" value="NZ_BMNE01000014.1"/>
</dbReference>
<proteinExistence type="predicted"/>
<protein>
    <submittedName>
        <fullName evidence="2">Amidase</fullName>
    </submittedName>
</protein>
<dbReference type="NCBIfam" id="NF004816">
    <property type="entry name" value="PRK06170.1"/>
    <property type="match status" value="1"/>
</dbReference>
<reference evidence="3" key="1">
    <citation type="journal article" date="2019" name="Int. J. Syst. Evol. Microbiol.">
        <title>The Global Catalogue of Microorganisms (GCM) 10K type strain sequencing project: providing services to taxonomists for standard genome sequencing and annotation.</title>
        <authorList>
            <consortium name="The Broad Institute Genomics Platform"/>
            <consortium name="The Broad Institute Genome Sequencing Center for Infectious Disease"/>
            <person name="Wu L."/>
            <person name="Ma J."/>
        </authorList>
    </citation>
    <scope>NUCLEOTIDE SEQUENCE [LARGE SCALE GENOMIC DNA]</scope>
    <source>
        <strain evidence="3">CGMCC 4.7329</strain>
    </source>
</reference>
<dbReference type="SUPFAM" id="SSF75304">
    <property type="entry name" value="Amidase signature (AS) enzymes"/>
    <property type="match status" value="1"/>
</dbReference>
<name>A0ABQ2L1S7_9NOCA</name>
<dbReference type="EMBL" id="BMNE01000014">
    <property type="protein sequence ID" value="GGN99862.1"/>
    <property type="molecule type" value="Genomic_DNA"/>
</dbReference>
<dbReference type="InterPro" id="IPR023631">
    <property type="entry name" value="Amidase_dom"/>
</dbReference>
<dbReference type="Gene3D" id="3.90.1300.10">
    <property type="entry name" value="Amidase signature (AS) domain"/>
    <property type="match status" value="1"/>
</dbReference>
<sequence>MIALIQAFLEVLISDPAFRSAAELAAAIAAKEVSSVELLDHYLDRLRRFGPQVNAIVARDEEGARAAASDADRAVSRGEPLGPLHGVPVTVKDSLEVAGMRTTGGSTRWGHHVSTSDAESVARLKNAGAVVFGKSNLPADARDWQTYNEVYGTTNNPWDPSRGPGGSSGGSAAALAAGLTGLELGGDTAGSIRVPAHFCGVYGLRPSYGIVPRHGSVSGHAPGSLAEFDMAVLGPLGRHADDLDLGLDVLAGADRENAPGWRLDLPAARSNTLREFRVAAWLDDLFCPLDGELVDIMQSVLEAVRGEGAVVVEGKGPVGLEETMALYYPLLVAQSGLIEPDESYAGLVELTAAEGAAGGFASDLTIRFRDWHALDERRQHSRRRWAEFFGDVDVLICPVSPTAAFPHDHRPDPSWSVRTLQVDGTDRPYHEMLRWVAPSSLNHLPAAVAPVGATRDGLPVGIQVIAPYLHDRTAVQFVRLLAEVIGGFRRPPGF</sequence>
<gene>
    <name evidence="2" type="ORF">GCM10011610_68250</name>
</gene>
<dbReference type="Proteomes" id="UP000658127">
    <property type="component" value="Unassembled WGS sequence"/>
</dbReference>
<evidence type="ECO:0000259" key="1">
    <source>
        <dbReference type="Pfam" id="PF01425"/>
    </source>
</evidence>
<dbReference type="PIRSF" id="PIRSF001221">
    <property type="entry name" value="Amidase_fungi"/>
    <property type="match status" value="1"/>
</dbReference>
<evidence type="ECO:0000313" key="2">
    <source>
        <dbReference type="EMBL" id="GGN99862.1"/>
    </source>
</evidence>
<dbReference type="Pfam" id="PF01425">
    <property type="entry name" value="Amidase"/>
    <property type="match status" value="1"/>
</dbReference>
<comment type="caution">
    <text evidence="2">The sequence shown here is derived from an EMBL/GenBank/DDBJ whole genome shotgun (WGS) entry which is preliminary data.</text>
</comment>
<dbReference type="PANTHER" id="PTHR43372">
    <property type="entry name" value="FATTY-ACID AMIDE HYDROLASE"/>
    <property type="match status" value="1"/>
</dbReference>
<dbReference type="InterPro" id="IPR036928">
    <property type="entry name" value="AS_sf"/>
</dbReference>
<accession>A0ABQ2L1S7</accession>